<organism evidence="1 2">
    <name type="scientific">Segniliparus rotundus (strain ATCC BAA-972 / CDC 1076 / CIP 108378 / DSM 44985 / JCM 13578)</name>
    <dbReference type="NCBI Taxonomy" id="640132"/>
    <lineage>
        <taxon>Bacteria</taxon>
        <taxon>Bacillati</taxon>
        <taxon>Actinomycetota</taxon>
        <taxon>Actinomycetes</taxon>
        <taxon>Mycobacteriales</taxon>
        <taxon>Segniliparaceae</taxon>
        <taxon>Segniliparus</taxon>
    </lineage>
</organism>
<dbReference type="KEGG" id="srt:Srot_1324"/>
<dbReference type="STRING" id="640132.Srot_1324"/>
<reference evidence="1 2" key="1">
    <citation type="journal article" date="2010" name="Stand. Genomic Sci.">
        <title>Complete genome sequence of Segniliparus rotundus type strain (CDC 1076).</title>
        <authorList>
            <person name="Sikorski J."/>
            <person name="Lapidus A."/>
            <person name="Copeland A."/>
            <person name="Misra M."/>
            <person name="Glavina Del Rio T."/>
            <person name="Nolan M."/>
            <person name="Lucas S."/>
            <person name="Chen F."/>
            <person name="Tice H."/>
            <person name="Cheng J.F."/>
            <person name="Jando M."/>
            <person name="Schneider S."/>
            <person name="Bruce D."/>
            <person name="Goodwin L."/>
            <person name="Pitluck S."/>
            <person name="Liolios K."/>
            <person name="Mikhailova N."/>
            <person name="Pati A."/>
            <person name="Ivanova N."/>
            <person name="Mavromatis K."/>
            <person name="Chen A."/>
            <person name="Palaniappan K."/>
            <person name="Chertkov O."/>
            <person name="Land M."/>
            <person name="Hauser L."/>
            <person name="Chang Y.J."/>
            <person name="Jeffries C.D."/>
            <person name="Brettin T."/>
            <person name="Detter J.C."/>
            <person name="Han C."/>
            <person name="Rohde M."/>
            <person name="Goker M."/>
            <person name="Bristow J."/>
            <person name="Eisen J.A."/>
            <person name="Markowitz V."/>
            <person name="Hugenholtz P."/>
            <person name="Kyrpides N.C."/>
            <person name="Klenk H.P."/>
        </authorList>
    </citation>
    <scope>NUCLEOTIDE SEQUENCE [LARGE SCALE GENOMIC DNA]</scope>
    <source>
        <strain evidence="2">ATCC BAA-972 / CDC 1076 / CIP 108378 / DSM 44985 / JCM 13578</strain>
    </source>
</reference>
<name>D6ZFR8_SEGRD</name>
<dbReference type="EMBL" id="CP001958">
    <property type="protein sequence ID" value="ADG97792.1"/>
    <property type="molecule type" value="Genomic_DNA"/>
</dbReference>
<sequence>MGYYGRREDVGARVMRFDYMERINEEEADQHATARQRVEAYKRSLPPIEPDRTVKAQDGSEVKVYRGSKAREIVERQREAYRISQEGAR</sequence>
<keyword evidence="2" id="KW-1185">Reference proteome</keyword>
<accession>D6ZFR8</accession>
<proteinExistence type="predicted"/>
<dbReference type="RefSeq" id="WP_013138246.1">
    <property type="nucleotide sequence ID" value="NC_014168.1"/>
</dbReference>
<gene>
    <name evidence="1" type="ordered locus">Srot_1324</name>
</gene>
<dbReference type="OrthoDB" id="9858222at2"/>
<evidence type="ECO:0000313" key="1">
    <source>
        <dbReference type="EMBL" id="ADG97792.1"/>
    </source>
</evidence>
<evidence type="ECO:0000313" key="2">
    <source>
        <dbReference type="Proteomes" id="UP000002247"/>
    </source>
</evidence>
<dbReference type="HOGENOM" id="CLU_2411514_0_0_11"/>
<dbReference type="AlphaFoldDB" id="D6ZFR8"/>
<protein>
    <submittedName>
        <fullName evidence="1">Uncharacterized protein</fullName>
    </submittedName>
</protein>
<dbReference type="Proteomes" id="UP000002247">
    <property type="component" value="Chromosome"/>
</dbReference>